<proteinExistence type="predicted"/>
<name>A0A5N5TSY4_9GAMM</name>
<dbReference type="Proteomes" id="UP000825078">
    <property type="component" value="Chromosome"/>
</dbReference>
<dbReference type="Gene3D" id="3.40.630.30">
    <property type="match status" value="1"/>
</dbReference>
<evidence type="ECO:0000313" key="2">
    <source>
        <dbReference type="Proteomes" id="UP000825078"/>
    </source>
</evidence>
<dbReference type="InterPro" id="IPR016181">
    <property type="entry name" value="Acyl_CoA_acyltransferase"/>
</dbReference>
<dbReference type="PANTHER" id="PTHR43617">
    <property type="entry name" value="L-AMINO ACID N-ACETYLTRANSFERASE"/>
    <property type="match status" value="1"/>
</dbReference>
<sequence>MPISLQQITRDNFEIVGELKPKPEQRDLLADNMLSIAEAQFFPFYVPKAIYLDDTPVGFLMYESLAEEGKPNDYNIFRFMVAEGYQQKGIGSRAMALVLEEIRAQENAQRVHICYADENQTARAFYAGFGFVEQGPDPEDEDEIIATLELQVRA</sequence>
<accession>A0A5N5TSY4</accession>
<dbReference type="Pfam" id="PF00583">
    <property type="entry name" value="Acetyltransf_1"/>
    <property type="match status" value="1"/>
</dbReference>
<dbReference type="SUPFAM" id="SSF55729">
    <property type="entry name" value="Acyl-CoA N-acyltransferases (Nat)"/>
    <property type="match status" value="1"/>
</dbReference>
<reference evidence="1" key="1">
    <citation type="submission" date="2021-05" db="EMBL/GenBank/DDBJ databases">
        <title>Molecular characterization for Shewanella algae harboring chromosomal blaOXA-55-like strains isolated from clinical and environment sample.</title>
        <authorList>
            <person name="Ohama Y."/>
            <person name="Aoki K."/>
            <person name="Harada S."/>
            <person name="Moriya K."/>
            <person name="Ishii Y."/>
            <person name="Tateda K."/>
        </authorList>
    </citation>
    <scope>NUCLEOTIDE SEQUENCE</scope>
    <source>
        <strain evidence="1">TUM17379</strain>
    </source>
</reference>
<dbReference type="EMBL" id="AP024613">
    <property type="protein sequence ID" value="BCV45464.1"/>
    <property type="molecule type" value="Genomic_DNA"/>
</dbReference>
<dbReference type="RefSeq" id="WP_025011438.1">
    <property type="nucleotide sequence ID" value="NZ_AP024613.1"/>
</dbReference>
<protein>
    <submittedName>
        <fullName evidence="1">N-acetyltransferase</fullName>
    </submittedName>
</protein>
<evidence type="ECO:0000313" key="1">
    <source>
        <dbReference type="EMBL" id="BCV45464.1"/>
    </source>
</evidence>
<dbReference type="InterPro" id="IPR050276">
    <property type="entry name" value="MshD_Acetyltransferase"/>
</dbReference>
<dbReference type="PANTHER" id="PTHR43617:SF2">
    <property type="entry name" value="UPF0039 PROTEIN SLL0451"/>
    <property type="match status" value="1"/>
</dbReference>
<dbReference type="GO" id="GO:0016747">
    <property type="term" value="F:acyltransferase activity, transferring groups other than amino-acyl groups"/>
    <property type="evidence" value="ECO:0007669"/>
    <property type="project" value="InterPro"/>
</dbReference>
<dbReference type="AlphaFoldDB" id="A0A5N5TSY4"/>
<organism evidence="1 2">
    <name type="scientific">Shewanella algae</name>
    <dbReference type="NCBI Taxonomy" id="38313"/>
    <lineage>
        <taxon>Bacteria</taxon>
        <taxon>Pseudomonadati</taxon>
        <taxon>Pseudomonadota</taxon>
        <taxon>Gammaproteobacteria</taxon>
        <taxon>Alteromonadales</taxon>
        <taxon>Shewanellaceae</taxon>
        <taxon>Shewanella</taxon>
    </lineage>
</organism>
<dbReference type="InterPro" id="IPR000182">
    <property type="entry name" value="GNAT_dom"/>
</dbReference>
<dbReference type="CDD" id="cd04301">
    <property type="entry name" value="NAT_SF"/>
    <property type="match status" value="1"/>
</dbReference>
<dbReference type="PROSITE" id="PS51186">
    <property type="entry name" value="GNAT"/>
    <property type="match status" value="1"/>
</dbReference>
<dbReference type="GeneID" id="93809603"/>
<gene>
    <name evidence="1" type="ORF">TUM17379_24820</name>
</gene>